<dbReference type="InterPro" id="IPR015422">
    <property type="entry name" value="PyrdxlP-dep_Trfase_small"/>
</dbReference>
<proteinExistence type="predicted"/>
<dbReference type="InterPro" id="IPR015424">
    <property type="entry name" value="PyrdxlP-dep_Trfase"/>
</dbReference>
<dbReference type="Gene3D" id="3.90.1150.10">
    <property type="entry name" value="Aspartate Aminotransferase, domain 1"/>
    <property type="match status" value="1"/>
</dbReference>
<dbReference type="InterPro" id="IPR049704">
    <property type="entry name" value="Aminotrans_3_PPA_site"/>
</dbReference>
<reference evidence="3" key="1">
    <citation type="submission" date="2013-08" db="EMBL/GenBank/DDBJ databases">
        <authorList>
            <person name="Mendez C."/>
            <person name="Richter M."/>
            <person name="Ferrer M."/>
            <person name="Sanchez J."/>
        </authorList>
    </citation>
    <scope>NUCLEOTIDE SEQUENCE</scope>
</reference>
<dbReference type="Pfam" id="PF00202">
    <property type="entry name" value="Aminotran_3"/>
    <property type="match status" value="1"/>
</dbReference>
<evidence type="ECO:0000256" key="1">
    <source>
        <dbReference type="ARBA" id="ARBA00001933"/>
    </source>
</evidence>
<dbReference type="PANTHER" id="PTHR43713:SF3">
    <property type="entry name" value="GLUTAMATE-1-SEMIALDEHYDE 2,1-AMINOMUTASE 1, CHLOROPLASTIC-RELATED"/>
    <property type="match status" value="1"/>
</dbReference>
<gene>
    <name evidence="3" type="ORF">B1A_14457</name>
</gene>
<dbReference type="SUPFAM" id="SSF53383">
    <property type="entry name" value="PLP-dependent transferases"/>
    <property type="match status" value="1"/>
</dbReference>
<keyword evidence="2" id="KW-0663">Pyridoxal phosphate</keyword>
<dbReference type="AlphaFoldDB" id="T0ZF41"/>
<dbReference type="PROSITE" id="PS00600">
    <property type="entry name" value="AA_TRANSFER_CLASS_3"/>
    <property type="match status" value="1"/>
</dbReference>
<feature type="non-terminal residue" evidence="3">
    <location>
        <position position="1"/>
    </location>
</feature>
<dbReference type="GO" id="GO:0030170">
    <property type="term" value="F:pyridoxal phosphate binding"/>
    <property type="evidence" value="ECO:0007669"/>
    <property type="project" value="InterPro"/>
</dbReference>
<dbReference type="Gene3D" id="3.40.640.10">
    <property type="entry name" value="Type I PLP-dependent aspartate aminotransferase-like (Major domain)"/>
    <property type="match status" value="1"/>
</dbReference>
<accession>T0ZF41</accession>
<comment type="cofactor">
    <cofactor evidence="1">
        <name>pyridoxal 5'-phosphate</name>
        <dbReference type="ChEBI" id="CHEBI:597326"/>
    </cofactor>
</comment>
<dbReference type="InterPro" id="IPR005814">
    <property type="entry name" value="Aminotrans_3"/>
</dbReference>
<sequence length="173" mass="18122">GNIGVVLPQGGYLEGLRSLCDAAGALLIFDEVMTGFRVHPSGAQALHRIKPDLTCLGKIIGGGLPVGAYGGRRDIMNLVSPAGPVYQAGTLSGNPLAMQAGITTLRLLQDLNLYQRLEVLGKQLEDGLRQSAKTAQCAISVQRCGSMITPFFSPGGAPVHNYADALQCDQAAF</sequence>
<organism evidence="3">
    <name type="scientific">mine drainage metagenome</name>
    <dbReference type="NCBI Taxonomy" id="410659"/>
    <lineage>
        <taxon>unclassified sequences</taxon>
        <taxon>metagenomes</taxon>
        <taxon>ecological metagenomes</taxon>
    </lineage>
</organism>
<protein>
    <submittedName>
        <fullName evidence="3">Glutamate-1-semialdehyde-2,1-aminomutase</fullName>
    </submittedName>
</protein>
<name>T0ZF41_9ZZZZ</name>
<reference evidence="3" key="2">
    <citation type="journal article" date="2014" name="ISME J.">
        <title>Microbial stratification in low pH oxic and suboxic macroscopic growths along an acid mine drainage.</title>
        <authorList>
            <person name="Mendez-Garcia C."/>
            <person name="Mesa V."/>
            <person name="Sprenger R.R."/>
            <person name="Richter M."/>
            <person name="Diez M.S."/>
            <person name="Solano J."/>
            <person name="Bargiela R."/>
            <person name="Golyshina O.V."/>
            <person name="Manteca A."/>
            <person name="Ramos J.L."/>
            <person name="Gallego J.R."/>
            <person name="Llorente I."/>
            <person name="Martins Dos Santos V.A."/>
            <person name="Jensen O.N."/>
            <person name="Pelaez A.I."/>
            <person name="Sanchez J."/>
            <person name="Ferrer M."/>
        </authorList>
    </citation>
    <scope>NUCLEOTIDE SEQUENCE</scope>
</reference>
<comment type="caution">
    <text evidence="3">The sequence shown here is derived from an EMBL/GenBank/DDBJ whole genome shotgun (WGS) entry which is preliminary data.</text>
</comment>
<evidence type="ECO:0000256" key="2">
    <source>
        <dbReference type="ARBA" id="ARBA00022898"/>
    </source>
</evidence>
<dbReference type="InterPro" id="IPR015421">
    <property type="entry name" value="PyrdxlP-dep_Trfase_major"/>
</dbReference>
<dbReference type="PANTHER" id="PTHR43713">
    <property type="entry name" value="GLUTAMATE-1-SEMIALDEHYDE 2,1-AMINOMUTASE"/>
    <property type="match status" value="1"/>
</dbReference>
<feature type="non-terminal residue" evidence="3">
    <location>
        <position position="173"/>
    </location>
</feature>
<evidence type="ECO:0000313" key="3">
    <source>
        <dbReference type="EMBL" id="EQD46806.1"/>
    </source>
</evidence>
<dbReference type="EMBL" id="AUZX01010608">
    <property type="protein sequence ID" value="EQD46806.1"/>
    <property type="molecule type" value="Genomic_DNA"/>
</dbReference>
<dbReference type="GO" id="GO:0008483">
    <property type="term" value="F:transaminase activity"/>
    <property type="evidence" value="ECO:0007669"/>
    <property type="project" value="InterPro"/>
</dbReference>